<evidence type="ECO:0000313" key="2">
    <source>
        <dbReference type="Proteomes" id="UP000214688"/>
    </source>
</evidence>
<dbReference type="RefSeq" id="WP_094237036.1">
    <property type="nucleotide sequence ID" value="NZ_CP022657.1"/>
</dbReference>
<dbReference type="AlphaFoldDB" id="A0A223D2R8"/>
<keyword evidence="2" id="KW-1185">Reference proteome</keyword>
<dbReference type="KEGG" id="tab:CIG75_12890"/>
<evidence type="ECO:0000313" key="1">
    <source>
        <dbReference type="EMBL" id="ASS75795.1"/>
    </source>
</evidence>
<dbReference type="Proteomes" id="UP000214688">
    <property type="component" value="Chromosome"/>
</dbReference>
<dbReference type="EMBL" id="CP022657">
    <property type="protein sequence ID" value="ASS75795.1"/>
    <property type="molecule type" value="Genomic_DNA"/>
</dbReference>
<proteinExistence type="predicted"/>
<sequence length="102" mass="12215">MKMAKEVRKLYSQEWQALFTELEGKGYTISYDGGVILIRSTGHRMNVSLERGRWQMELFKPFMLSEIRRSRYDSQIIEQVRYWIDRAQKSPLLYSFALRETA</sequence>
<name>A0A223D2R8_9BACL</name>
<gene>
    <name evidence="1" type="ORF">CIG75_12890</name>
</gene>
<accession>A0A223D2R8</accession>
<organism evidence="1 2">
    <name type="scientific">Tumebacillus algifaecis</name>
    <dbReference type="NCBI Taxonomy" id="1214604"/>
    <lineage>
        <taxon>Bacteria</taxon>
        <taxon>Bacillati</taxon>
        <taxon>Bacillota</taxon>
        <taxon>Bacilli</taxon>
        <taxon>Bacillales</taxon>
        <taxon>Alicyclobacillaceae</taxon>
        <taxon>Tumebacillus</taxon>
    </lineage>
</organism>
<reference evidence="1 2" key="1">
    <citation type="journal article" date="2015" name="Int. J. Syst. Evol. Microbiol.">
        <title>Tumebacillus algifaecis sp. nov., isolated from decomposing algal scum.</title>
        <authorList>
            <person name="Wu Y.F."/>
            <person name="Zhang B."/>
            <person name="Xing P."/>
            <person name="Wu Q.L."/>
            <person name="Liu S.J."/>
        </authorList>
    </citation>
    <scope>NUCLEOTIDE SEQUENCE [LARGE SCALE GENOMIC DNA]</scope>
    <source>
        <strain evidence="1 2">THMBR28</strain>
    </source>
</reference>
<protein>
    <submittedName>
        <fullName evidence="1">Uncharacterized protein</fullName>
    </submittedName>
</protein>